<reference evidence="1 2" key="1">
    <citation type="submission" date="2024-01" db="EMBL/GenBank/DDBJ databases">
        <title>The genomes of 5 underutilized Papilionoideae crops provide insights into root nodulation and disease resistanc.</title>
        <authorList>
            <person name="Jiang F."/>
        </authorList>
    </citation>
    <scope>NUCLEOTIDE SEQUENCE [LARGE SCALE GENOMIC DNA]</scope>
    <source>
        <strain evidence="1">LVBAO_FW01</strain>
        <tissue evidence="1">Leaves</tissue>
    </source>
</reference>
<dbReference type="Proteomes" id="UP001367508">
    <property type="component" value="Unassembled WGS sequence"/>
</dbReference>
<protein>
    <submittedName>
        <fullName evidence="1">Uncharacterized protein</fullName>
    </submittedName>
</protein>
<sequence>MAHEMALRIESGCSGSRNGRYAAIRTEKRPGSVHALQVYSLESLTCLLLNRLWELESQPEERKEPKGDRQEREIRVPLSLDYRSVSQGDLAKGNAIRLLRSIRKRPKQYSFVSNFVKNSILSLPRYEQKSGRGKKKNFYLRPCHRALSKEKYPIFLGLSPGDRSGATTCGNLATATKAAAKALFTRWNGKVNTLNPFIELVASNLRSFDVAKARAKQGLSKTELRESLLPCPVGAKSWVGDRLPLLHMEPLLKQPIP</sequence>
<evidence type="ECO:0000313" key="2">
    <source>
        <dbReference type="Proteomes" id="UP001367508"/>
    </source>
</evidence>
<dbReference type="EMBL" id="JAYMYQ010000098">
    <property type="protein sequence ID" value="KAK7295919.1"/>
    <property type="molecule type" value="Genomic_DNA"/>
</dbReference>
<accession>A0AAN9JCX7</accession>
<keyword evidence="2" id="KW-1185">Reference proteome</keyword>
<proteinExistence type="predicted"/>
<evidence type="ECO:0000313" key="1">
    <source>
        <dbReference type="EMBL" id="KAK7295919.1"/>
    </source>
</evidence>
<comment type="caution">
    <text evidence="1">The sequence shown here is derived from an EMBL/GenBank/DDBJ whole genome shotgun (WGS) entry which is preliminary data.</text>
</comment>
<name>A0AAN9JCX7_CANGL</name>
<dbReference type="AlphaFoldDB" id="A0AAN9JCX7"/>
<gene>
    <name evidence="1" type="ORF">VNO77_51125</name>
</gene>
<organism evidence="1 2">
    <name type="scientific">Canavalia gladiata</name>
    <name type="common">Sword bean</name>
    <name type="synonym">Dolichos gladiatus</name>
    <dbReference type="NCBI Taxonomy" id="3824"/>
    <lineage>
        <taxon>Eukaryota</taxon>
        <taxon>Viridiplantae</taxon>
        <taxon>Streptophyta</taxon>
        <taxon>Embryophyta</taxon>
        <taxon>Tracheophyta</taxon>
        <taxon>Spermatophyta</taxon>
        <taxon>Magnoliopsida</taxon>
        <taxon>eudicotyledons</taxon>
        <taxon>Gunneridae</taxon>
        <taxon>Pentapetalae</taxon>
        <taxon>rosids</taxon>
        <taxon>fabids</taxon>
        <taxon>Fabales</taxon>
        <taxon>Fabaceae</taxon>
        <taxon>Papilionoideae</taxon>
        <taxon>50 kb inversion clade</taxon>
        <taxon>NPAAA clade</taxon>
        <taxon>indigoferoid/millettioid clade</taxon>
        <taxon>Phaseoleae</taxon>
        <taxon>Canavalia</taxon>
    </lineage>
</organism>